<keyword evidence="2" id="KW-0472">Membrane</keyword>
<evidence type="ECO:0000313" key="4">
    <source>
        <dbReference type="EMBL" id="EIM80094.1"/>
    </source>
</evidence>
<gene>
    <name evidence="4" type="ORF">STEHIDRAFT_162980</name>
</gene>
<feature type="domain" description="DUF6534" evidence="3">
    <location>
        <begin position="162"/>
        <end position="246"/>
    </location>
</feature>
<dbReference type="KEGG" id="shs:STEHIDRAFT_162980"/>
<feature type="transmembrane region" description="Helical" evidence="2">
    <location>
        <begin position="153"/>
        <end position="176"/>
    </location>
</feature>
<keyword evidence="2" id="KW-1133">Transmembrane helix</keyword>
<dbReference type="eggNOG" id="ENOG502RY7K">
    <property type="taxonomic scope" value="Eukaryota"/>
</dbReference>
<evidence type="ECO:0000256" key="1">
    <source>
        <dbReference type="SAM" id="MobiDB-lite"/>
    </source>
</evidence>
<feature type="region of interest" description="Disordered" evidence="1">
    <location>
        <begin position="244"/>
        <end position="275"/>
    </location>
</feature>
<dbReference type="OMA" id="PQFARFQ"/>
<reference evidence="5" key="1">
    <citation type="journal article" date="2012" name="Science">
        <title>The Paleozoic origin of enzymatic lignin decomposition reconstructed from 31 fungal genomes.</title>
        <authorList>
            <person name="Floudas D."/>
            <person name="Binder M."/>
            <person name="Riley R."/>
            <person name="Barry K."/>
            <person name="Blanchette R.A."/>
            <person name="Henrissat B."/>
            <person name="Martinez A.T."/>
            <person name="Otillar R."/>
            <person name="Spatafora J.W."/>
            <person name="Yadav J.S."/>
            <person name="Aerts A."/>
            <person name="Benoit I."/>
            <person name="Boyd A."/>
            <person name="Carlson A."/>
            <person name="Copeland A."/>
            <person name="Coutinho P.M."/>
            <person name="de Vries R.P."/>
            <person name="Ferreira P."/>
            <person name="Findley K."/>
            <person name="Foster B."/>
            <person name="Gaskell J."/>
            <person name="Glotzer D."/>
            <person name="Gorecki P."/>
            <person name="Heitman J."/>
            <person name="Hesse C."/>
            <person name="Hori C."/>
            <person name="Igarashi K."/>
            <person name="Jurgens J.A."/>
            <person name="Kallen N."/>
            <person name="Kersten P."/>
            <person name="Kohler A."/>
            <person name="Kuees U."/>
            <person name="Kumar T.K.A."/>
            <person name="Kuo A."/>
            <person name="LaButti K."/>
            <person name="Larrondo L.F."/>
            <person name="Lindquist E."/>
            <person name="Ling A."/>
            <person name="Lombard V."/>
            <person name="Lucas S."/>
            <person name="Lundell T."/>
            <person name="Martin R."/>
            <person name="McLaughlin D.J."/>
            <person name="Morgenstern I."/>
            <person name="Morin E."/>
            <person name="Murat C."/>
            <person name="Nagy L.G."/>
            <person name="Nolan M."/>
            <person name="Ohm R.A."/>
            <person name="Patyshakuliyeva A."/>
            <person name="Rokas A."/>
            <person name="Ruiz-Duenas F.J."/>
            <person name="Sabat G."/>
            <person name="Salamov A."/>
            <person name="Samejima M."/>
            <person name="Schmutz J."/>
            <person name="Slot J.C."/>
            <person name="St John F."/>
            <person name="Stenlid J."/>
            <person name="Sun H."/>
            <person name="Sun S."/>
            <person name="Syed K."/>
            <person name="Tsang A."/>
            <person name="Wiebenga A."/>
            <person name="Young D."/>
            <person name="Pisabarro A."/>
            <person name="Eastwood D.C."/>
            <person name="Martin F."/>
            <person name="Cullen D."/>
            <person name="Grigoriev I.V."/>
            <person name="Hibbett D.S."/>
        </authorList>
    </citation>
    <scope>NUCLEOTIDE SEQUENCE [LARGE SCALE GENOMIC DNA]</scope>
    <source>
        <strain evidence="5">FP-91666</strain>
    </source>
</reference>
<dbReference type="Pfam" id="PF20152">
    <property type="entry name" value="DUF6534"/>
    <property type="match status" value="1"/>
</dbReference>
<dbReference type="OrthoDB" id="3265526at2759"/>
<proteinExistence type="predicted"/>
<feature type="transmembrane region" description="Helical" evidence="2">
    <location>
        <begin position="46"/>
        <end position="65"/>
    </location>
</feature>
<evidence type="ECO:0000313" key="5">
    <source>
        <dbReference type="Proteomes" id="UP000053927"/>
    </source>
</evidence>
<dbReference type="GeneID" id="18802200"/>
<feature type="transmembrane region" description="Helical" evidence="2">
    <location>
        <begin position="115"/>
        <end position="141"/>
    </location>
</feature>
<accession>R7RXN2</accession>
<keyword evidence="2" id="KW-0812">Transmembrane</keyword>
<dbReference type="AlphaFoldDB" id="R7RXN2"/>
<organism evidence="4 5">
    <name type="scientific">Stereum hirsutum (strain FP-91666)</name>
    <name type="common">White-rot fungus</name>
    <dbReference type="NCBI Taxonomy" id="721885"/>
    <lineage>
        <taxon>Eukaryota</taxon>
        <taxon>Fungi</taxon>
        <taxon>Dikarya</taxon>
        <taxon>Basidiomycota</taxon>
        <taxon>Agaricomycotina</taxon>
        <taxon>Agaricomycetes</taxon>
        <taxon>Russulales</taxon>
        <taxon>Stereaceae</taxon>
        <taxon>Stereum</taxon>
    </lineage>
</organism>
<feature type="transmembrane region" description="Helical" evidence="2">
    <location>
        <begin position="12"/>
        <end position="34"/>
    </location>
</feature>
<dbReference type="RefSeq" id="XP_007310712.1">
    <property type="nucleotide sequence ID" value="XM_007310650.1"/>
</dbReference>
<feature type="region of interest" description="Disordered" evidence="1">
    <location>
        <begin position="290"/>
        <end position="309"/>
    </location>
</feature>
<dbReference type="EMBL" id="JH687399">
    <property type="protein sequence ID" value="EIM80094.1"/>
    <property type="molecule type" value="Genomic_DNA"/>
</dbReference>
<name>R7RXN2_STEHR</name>
<dbReference type="InterPro" id="IPR045339">
    <property type="entry name" value="DUF6534"/>
</dbReference>
<protein>
    <recommendedName>
        <fullName evidence="3">DUF6534 domain-containing protein</fullName>
    </recommendedName>
</protein>
<evidence type="ECO:0000256" key="2">
    <source>
        <dbReference type="SAM" id="Phobius"/>
    </source>
</evidence>
<sequence length="309" mass="33973">MGSPAAIVQGPSLIGIFLNLILYGAMCVQVFYYYTRYPKDTVWIKLYVALLFVADTLNSAFNMIYDVLVTDWGNAEALAVGNWIFCTDPAMTGIIAGLVQSFFCWRIWVLTRSKIIVAIIGFATVCCTLGGIGSGIAVGIMKQWAILQNGTGILVVWLAGGAIADIGITVVITWHIRRHAVNFKQRQDPLSRLVRLTISNGLMTTLVNVADIIAFVASTGGMHLLFNFPLAKLYTNSAMATLNQRERNRTEQSSTSRTPSAKVFTDGHGNRPVRADGAVTVTVERHEMVDMPKGDEEWELGRDTKQDSF</sequence>
<dbReference type="PANTHER" id="PTHR40465">
    <property type="entry name" value="CHROMOSOME 1, WHOLE GENOME SHOTGUN SEQUENCE"/>
    <property type="match status" value="1"/>
</dbReference>
<keyword evidence="5" id="KW-1185">Reference proteome</keyword>
<dbReference type="Proteomes" id="UP000053927">
    <property type="component" value="Unassembled WGS sequence"/>
</dbReference>
<evidence type="ECO:0000259" key="3">
    <source>
        <dbReference type="Pfam" id="PF20152"/>
    </source>
</evidence>
<dbReference type="PANTHER" id="PTHR40465:SF1">
    <property type="entry name" value="DUF6534 DOMAIN-CONTAINING PROTEIN"/>
    <property type="match status" value="1"/>
</dbReference>
<feature type="transmembrane region" description="Helical" evidence="2">
    <location>
        <begin position="77"/>
        <end position="103"/>
    </location>
</feature>